<gene>
    <name evidence="2" type="ORF">SacmaDRAFT_0366</name>
</gene>
<feature type="region of interest" description="Disordered" evidence="1">
    <location>
        <begin position="1"/>
        <end position="20"/>
    </location>
</feature>
<reference evidence="2 3" key="1">
    <citation type="journal article" date="2012" name="Stand. Genomic Sci.">
        <title>Genome sequence of the ocean sediment bacterium Saccharomonospora marina type strain (XMU15(T)).</title>
        <authorList>
            <person name="Klenk H.P."/>
            <person name="Lu M."/>
            <person name="Lucas S."/>
            <person name="Lapidus A."/>
            <person name="Copeland A."/>
            <person name="Pitluck S."/>
            <person name="Goodwin L.A."/>
            <person name="Han C."/>
            <person name="Tapia R."/>
            <person name="Brambilla E.M."/>
            <person name="Potter G."/>
            <person name="Land M."/>
            <person name="Ivanova N."/>
            <person name="Rohde M."/>
            <person name="Goker M."/>
            <person name="Detter J.C."/>
            <person name="Li W.J."/>
            <person name="Kyrpides N.C."/>
            <person name="Woyke T."/>
        </authorList>
    </citation>
    <scope>NUCLEOTIDE SEQUENCE [LARGE SCALE GENOMIC DNA]</scope>
    <source>
        <strain evidence="2 3">XMU15</strain>
    </source>
</reference>
<feature type="compositionally biased region" description="Gly residues" evidence="1">
    <location>
        <begin position="313"/>
        <end position="326"/>
    </location>
</feature>
<feature type="compositionally biased region" description="Gly residues" evidence="1">
    <location>
        <begin position="351"/>
        <end position="360"/>
    </location>
</feature>
<dbReference type="SUPFAM" id="SSF140459">
    <property type="entry name" value="PE/PPE dimer-like"/>
    <property type="match status" value="1"/>
</dbReference>
<dbReference type="OrthoDB" id="3556587at2"/>
<name>H5X277_9PSEU</name>
<dbReference type="AlphaFoldDB" id="H5X277"/>
<dbReference type="PRINTS" id="PR01228">
    <property type="entry name" value="EGGSHELL"/>
</dbReference>
<dbReference type="Gene3D" id="1.20.1260.20">
    <property type="entry name" value="PPE superfamily"/>
    <property type="match status" value="1"/>
</dbReference>
<dbReference type="eggNOG" id="COG5651">
    <property type="taxonomic scope" value="Bacteria"/>
</dbReference>
<evidence type="ECO:0000313" key="2">
    <source>
        <dbReference type="EMBL" id="EHR48673.1"/>
    </source>
</evidence>
<evidence type="ECO:0000256" key="1">
    <source>
        <dbReference type="SAM" id="MobiDB-lite"/>
    </source>
</evidence>
<protein>
    <recommendedName>
        <fullName evidence="4">PPE family protein</fullName>
    </recommendedName>
</protein>
<evidence type="ECO:0008006" key="4">
    <source>
        <dbReference type="Google" id="ProtNLM"/>
    </source>
</evidence>
<dbReference type="HOGENOM" id="CLU_051775_0_0_11"/>
<keyword evidence="3" id="KW-1185">Reference proteome</keyword>
<dbReference type="Proteomes" id="UP000004926">
    <property type="component" value="Chromosome"/>
</dbReference>
<evidence type="ECO:0000313" key="3">
    <source>
        <dbReference type="Proteomes" id="UP000004926"/>
    </source>
</evidence>
<sequence>MSAEEVRNYLQSGQEPPPLSEAQIERLPASQIEPYLQARVNAGDAGIFERFADHMRAGSRADEISEQRIREGQSGDVEYMGGVPSPDGNYLGEDHQRLKEYVAAVDPAQVETYSDGYHDLHRLFQDLADALKESVGKSQHGWEGQAADQAHNYFTGLSTWADGNSQNAQLASDIIHQESEAASRARNSMPEPVPFSWETEMQRWGDDPFNVVGNVSQSIETYNQSKQAHEQAAQVMTRYDTDLHDAGNKQPVFAEPPKFGEGGSGEVNRPVPAVQQPGGGQGTTPSGYQGGGVPGGSVPGGGGSGSAFAPGGSTPGSGSLPGGVSTGVGPMPSGTRPSGYRSPSIPRSRVPGGGGGGNAPGIGAMPMPGMVPGGAGGASGGGAGGFGRGGAGGFGPGGGSGAAGAGPGAGSGAGARPGGMPGGGMPGGAGAAAAAGRGGMGAAPMGAGAGRGGQGGEDEEHQRPTYLVEGDPDEVFGTNERTAPPVIGE</sequence>
<feature type="region of interest" description="Disordered" evidence="1">
    <location>
        <begin position="400"/>
        <end position="489"/>
    </location>
</feature>
<dbReference type="InterPro" id="IPR038332">
    <property type="entry name" value="PPE_sf"/>
</dbReference>
<dbReference type="EMBL" id="CM001439">
    <property type="protein sequence ID" value="EHR48673.1"/>
    <property type="molecule type" value="Genomic_DNA"/>
</dbReference>
<feature type="region of interest" description="Disordered" evidence="1">
    <location>
        <begin position="244"/>
        <end position="366"/>
    </location>
</feature>
<proteinExistence type="predicted"/>
<feature type="compositionally biased region" description="Gly residues" evidence="1">
    <location>
        <begin position="277"/>
        <end position="305"/>
    </location>
</feature>
<accession>H5X277</accession>
<feature type="compositionally biased region" description="Gly residues" evidence="1">
    <location>
        <begin position="400"/>
        <end position="455"/>
    </location>
</feature>
<organism evidence="2 3">
    <name type="scientific">Saccharomonospora marina XMU15</name>
    <dbReference type="NCBI Taxonomy" id="882083"/>
    <lineage>
        <taxon>Bacteria</taxon>
        <taxon>Bacillati</taxon>
        <taxon>Actinomycetota</taxon>
        <taxon>Actinomycetes</taxon>
        <taxon>Pseudonocardiales</taxon>
        <taxon>Pseudonocardiaceae</taxon>
        <taxon>Saccharomonospora</taxon>
    </lineage>
</organism>
<dbReference type="STRING" id="882083.SacmaDRAFT_0366"/>